<gene>
    <name evidence="1" type="ORF">SAMN02745216_00862</name>
</gene>
<dbReference type="EMBL" id="FQZU01000003">
    <property type="protein sequence ID" value="SHI98858.1"/>
    <property type="molecule type" value="Genomic_DNA"/>
</dbReference>
<organism evidence="1 2">
    <name type="scientific">Desulfatibacillum alkenivorans DSM 16219</name>
    <dbReference type="NCBI Taxonomy" id="1121393"/>
    <lineage>
        <taxon>Bacteria</taxon>
        <taxon>Pseudomonadati</taxon>
        <taxon>Thermodesulfobacteriota</taxon>
        <taxon>Desulfobacteria</taxon>
        <taxon>Desulfobacterales</taxon>
        <taxon>Desulfatibacillaceae</taxon>
        <taxon>Desulfatibacillum</taxon>
    </lineage>
</organism>
<accession>A0A1M6FM98</accession>
<evidence type="ECO:0000313" key="2">
    <source>
        <dbReference type="Proteomes" id="UP000183994"/>
    </source>
</evidence>
<reference evidence="2" key="1">
    <citation type="submission" date="2016-11" db="EMBL/GenBank/DDBJ databases">
        <authorList>
            <person name="Varghese N."/>
            <person name="Submissions S."/>
        </authorList>
    </citation>
    <scope>NUCLEOTIDE SEQUENCE [LARGE SCALE GENOMIC DNA]</scope>
    <source>
        <strain evidence="2">DSM 16219</strain>
    </source>
</reference>
<dbReference type="RefSeq" id="WP_028315569.1">
    <property type="nucleotide sequence ID" value="NZ_FQZU01000003.1"/>
</dbReference>
<dbReference type="AlphaFoldDB" id="A0A1M6FM98"/>
<evidence type="ECO:0000313" key="1">
    <source>
        <dbReference type="EMBL" id="SHI98858.1"/>
    </source>
</evidence>
<protein>
    <submittedName>
        <fullName evidence="1">Uncharacterized protein</fullName>
    </submittedName>
</protein>
<dbReference type="OrthoDB" id="5422563at2"/>
<name>A0A1M6FM98_9BACT</name>
<dbReference type="STRING" id="1121393.SAMN02745216_00862"/>
<dbReference type="Proteomes" id="UP000183994">
    <property type="component" value="Unassembled WGS sequence"/>
</dbReference>
<proteinExistence type="predicted"/>
<sequence>MDKKKVAAAIGGVMQYLKTEEEALAAAAQAPKPERVNYWGMAGRQDSMQMRTLMQMRAFAGRTKM</sequence>
<keyword evidence="2" id="KW-1185">Reference proteome</keyword>